<evidence type="ECO:0000313" key="2">
    <source>
        <dbReference type="EMBL" id="GIX93922.1"/>
    </source>
</evidence>
<sequence length="130" mass="15238">MAKSMTPSESVDTRIVGQHTNEKEKKVKEKKKKKERNKPRAKKNSPLRNVWKDGCRLMAKDYQNVFHLFQSSRFPTKHKREKQQQILSRARAYIFPFATYPLSFSQQMGKCFLVIPRVKTRQGPGAKERG</sequence>
<keyword evidence="3" id="KW-1185">Reference proteome</keyword>
<evidence type="ECO:0000256" key="1">
    <source>
        <dbReference type="SAM" id="MobiDB-lite"/>
    </source>
</evidence>
<accession>A0AAV4P9G8</accession>
<feature type="region of interest" description="Disordered" evidence="1">
    <location>
        <begin position="1"/>
        <end position="48"/>
    </location>
</feature>
<proteinExistence type="predicted"/>
<dbReference type="Proteomes" id="UP001054945">
    <property type="component" value="Unassembled WGS sequence"/>
</dbReference>
<feature type="compositionally biased region" description="Polar residues" evidence="1">
    <location>
        <begin position="1"/>
        <end position="10"/>
    </location>
</feature>
<gene>
    <name evidence="2" type="ORF">CEXT_772661</name>
</gene>
<comment type="caution">
    <text evidence="2">The sequence shown here is derived from an EMBL/GenBank/DDBJ whole genome shotgun (WGS) entry which is preliminary data.</text>
</comment>
<name>A0AAV4P9G8_CAEEX</name>
<dbReference type="EMBL" id="BPLR01004312">
    <property type="protein sequence ID" value="GIX93922.1"/>
    <property type="molecule type" value="Genomic_DNA"/>
</dbReference>
<protein>
    <submittedName>
        <fullName evidence="2">Uncharacterized protein</fullName>
    </submittedName>
</protein>
<dbReference type="AlphaFoldDB" id="A0AAV4P9G8"/>
<reference evidence="2 3" key="1">
    <citation type="submission" date="2021-06" db="EMBL/GenBank/DDBJ databases">
        <title>Caerostris extrusa draft genome.</title>
        <authorList>
            <person name="Kono N."/>
            <person name="Arakawa K."/>
        </authorList>
    </citation>
    <scope>NUCLEOTIDE SEQUENCE [LARGE SCALE GENOMIC DNA]</scope>
</reference>
<evidence type="ECO:0000313" key="3">
    <source>
        <dbReference type="Proteomes" id="UP001054945"/>
    </source>
</evidence>
<organism evidence="2 3">
    <name type="scientific">Caerostris extrusa</name>
    <name type="common">Bark spider</name>
    <name type="synonym">Caerostris bankana</name>
    <dbReference type="NCBI Taxonomy" id="172846"/>
    <lineage>
        <taxon>Eukaryota</taxon>
        <taxon>Metazoa</taxon>
        <taxon>Ecdysozoa</taxon>
        <taxon>Arthropoda</taxon>
        <taxon>Chelicerata</taxon>
        <taxon>Arachnida</taxon>
        <taxon>Araneae</taxon>
        <taxon>Araneomorphae</taxon>
        <taxon>Entelegynae</taxon>
        <taxon>Araneoidea</taxon>
        <taxon>Araneidae</taxon>
        <taxon>Caerostris</taxon>
    </lineage>
</organism>
<feature type="compositionally biased region" description="Basic residues" evidence="1">
    <location>
        <begin position="28"/>
        <end position="45"/>
    </location>
</feature>